<protein>
    <submittedName>
        <fullName evidence="1">Uncharacterized protein</fullName>
    </submittedName>
</protein>
<proteinExistence type="predicted"/>
<reference evidence="2" key="1">
    <citation type="submission" date="2006-01" db="EMBL/GenBank/DDBJ databases">
        <title>Complete sequence of Novosphingobium aromaticivorans DSM 12444.</title>
        <authorList>
            <consortium name="US DOE Joint Genome Institute"/>
            <person name="Copeland A."/>
            <person name="Lucas S."/>
            <person name="Lapidus A."/>
            <person name="Barry K."/>
            <person name="Detter J.C."/>
            <person name="Glavina T."/>
            <person name="Hammon N."/>
            <person name="Israni S."/>
            <person name="Pitluck S."/>
            <person name="Chain P."/>
            <person name="Malfatti S."/>
            <person name="Shin M."/>
            <person name="Vergez L."/>
            <person name="Schmutz J."/>
            <person name="Larimer F."/>
            <person name="Land M."/>
            <person name="Kyrpides N."/>
            <person name="Ivanova N."/>
            <person name="Fredrickson J."/>
            <person name="Balkwill D."/>
            <person name="Romine M.F."/>
            <person name="Richardson P."/>
        </authorList>
    </citation>
    <scope>NUCLEOTIDE SEQUENCE [LARGE SCALE GENOMIC DNA]</scope>
    <source>
        <strain evidence="2">ATCC 700278 / DSM 12444 / CCUG 56034 / CIP 105152 / NBRC 16084 / F199</strain>
    </source>
</reference>
<evidence type="ECO:0000313" key="2">
    <source>
        <dbReference type="Proteomes" id="UP000009134"/>
    </source>
</evidence>
<name>Q2G3A9_NOVAD</name>
<dbReference type="EMBL" id="CP000248">
    <property type="protein sequence ID" value="ABD27664.1"/>
    <property type="molecule type" value="Genomic_DNA"/>
</dbReference>
<accession>Q2G3A9</accession>
<dbReference type="Proteomes" id="UP000009134">
    <property type="component" value="Chromosome"/>
</dbReference>
<organism evidence="1 2">
    <name type="scientific">Novosphingobium aromaticivorans (strain ATCC 700278 / DSM 12444 / CCUG 56034 / CIP 105152 / NBRC 16084 / F199)</name>
    <dbReference type="NCBI Taxonomy" id="279238"/>
    <lineage>
        <taxon>Bacteria</taxon>
        <taxon>Pseudomonadati</taxon>
        <taxon>Pseudomonadota</taxon>
        <taxon>Alphaproteobacteria</taxon>
        <taxon>Sphingomonadales</taxon>
        <taxon>Sphingomonadaceae</taxon>
        <taxon>Novosphingobium</taxon>
    </lineage>
</organism>
<keyword evidence="2" id="KW-1185">Reference proteome</keyword>
<gene>
    <name evidence="1" type="ordered locus">Saro_3229</name>
</gene>
<dbReference type="RefSeq" id="WP_011446866.1">
    <property type="nucleotide sequence ID" value="NC_007794.1"/>
</dbReference>
<dbReference type="AlphaFoldDB" id="Q2G3A9"/>
<dbReference type="HOGENOM" id="CLU_159259_1_0_5"/>
<dbReference type="KEGG" id="nar:Saro_3229"/>
<sequence>MPIDLFSSSSDSVISPAARCFAIAPSDSEELPFVTKAIYVGEAGNVVLRSLSGTDFVTFANVQAGTIIDARVRQIRATGTSAASIVGLA</sequence>
<dbReference type="STRING" id="279238.Saro_3229"/>
<evidence type="ECO:0000313" key="1">
    <source>
        <dbReference type="EMBL" id="ABD27664.1"/>
    </source>
</evidence>
<dbReference type="eggNOG" id="ENOG5033DW2">
    <property type="taxonomic scope" value="Bacteria"/>
</dbReference>